<keyword evidence="4" id="KW-1185">Reference proteome</keyword>
<feature type="region of interest" description="Disordered" evidence="1">
    <location>
        <begin position="116"/>
        <end position="140"/>
    </location>
</feature>
<protein>
    <recommendedName>
        <fullName evidence="2">Chromo domain-containing protein</fullName>
    </recommendedName>
</protein>
<dbReference type="AlphaFoldDB" id="S8BYH5"/>
<dbReference type="EMBL" id="AUSU01010474">
    <property type="protein sequence ID" value="EPS57231.1"/>
    <property type="molecule type" value="Genomic_DNA"/>
</dbReference>
<proteinExistence type="predicted"/>
<dbReference type="Proteomes" id="UP000015453">
    <property type="component" value="Unassembled WGS sequence"/>
</dbReference>
<dbReference type="PROSITE" id="PS50013">
    <property type="entry name" value="CHROMO_2"/>
    <property type="match status" value="1"/>
</dbReference>
<gene>
    <name evidence="3" type="ORF">M569_17589</name>
</gene>
<dbReference type="InterPro" id="IPR016197">
    <property type="entry name" value="Chromo-like_dom_sf"/>
</dbReference>
<evidence type="ECO:0000313" key="3">
    <source>
        <dbReference type="EMBL" id="EPS57231.1"/>
    </source>
</evidence>
<accession>S8BYH5</accession>
<feature type="domain" description="Chromo" evidence="2">
    <location>
        <begin position="43"/>
        <end position="80"/>
    </location>
</feature>
<dbReference type="InterPro" id="IPR000953">
    <property type="entry name" value="Chromo/chromo_shadow_dom"/>
</dbReference>
<feature type="compositionally biased region" description="Basic and acidic residues" evidence="1">
    <location>
        <begin position="128"/>
        <end position="137"/>
    </location>
</feature>
<evidence type="ECO:0000256" key="1">
    <source>
        <dbReference type="SAM" id="MobiDB-lite"/>
    </source>
</evidence>
<dbReference type="SUPFAM" id="SSF54160">
    <property type="entry name" value="Chromo domain-like"/>
    <property type="match status" value="1"/>
</dbReference>
<evidence type="ECO:0000259" key="2">
    <source>
        <dbReference type="PROSITE" id="PS50013"/>
    </source>
</evidence>
<name>S8BYH5_9LAMI</name>
<sequence>MGVRVEQEVHIDQLKPCRTEVSTATLYPMVYRRGDPLAQLPETRVKRVIDLRMGEEGPEIMVEWEGQEDPEGTWVPVASLGPVVEQGSLLFHPSWTWRGLCQHGQHGWEVMLPSLFSGGSGKDKKRGRWEPSPEPKRLNKPTRCHAREAKVARLKRPSNSHQGVPVGMVGGAEGMPGAKGERAVLGKGGKVNQRNIKEVGRGRNIGRVTDTKANRTAFNLLWALQRSG</sequence>
<evidence type="ECO:0000313" key="4">
    <source>
        <dbReference type="Proteomes" id="UP000015453"/>
    </source>
</evidence>
<comment type="caution">
    <text evidence="3">The sequence shown here is derived from an EMBL/GenBank/DDBJ whole genome shotgun (WGS) entry which is preliminary data.</text>
</comment>
<reference evidence="3 4" key="1">
    <citation type="journal article" date="2013" name="BMC Genomics">
        <title>The miniature genome of a carnivorous plant Genlisea aurea contains a low number of genes and short non-coding sequences.</title>
        <authorList>
            <person name="Leushkin E.V."/>
            <person name="Sutormin R.A."/>
            <person name="Nabieva E.R."/>
            <person name="Penin A.A."/>
            <person name="Kondrashov A.S."/>
            <person name="Logacheva M.D."/>
        </authorList>
    </citation>
    <scope>NUCLEOTIDE SEQUENCE [LARGE SCALE GENOMIC DNA]</scope>
</reference>
<organism evidence="3 4">
    <name type="scientific">Genlisea aurea</name>
    <dbReference type="NCBI Taxonomy" id="192259"/>
    <lineage>
        <taxon>Eukaryota</taxon>
        <taxon>Viridiplantae</taxon>
        <taxon>Streptophyta</taxon>
        <taxon>Embryophyta</taxon>
        <taxon>Tracheophyta</taxon>
        <taxon>Spermatophyta</taxon>
        <taxon>Magnoliopsida</taxon>
        <taxon>eudicotyledons</taxon>
        <taxon>Gunneridae</taxon>
        <taxon>Pentapetalae</taxon>
        <taxon>asterids</taxon>
        <taxon>lamiids</taxon>
        <taxon>Lamiales</taxon>
        <taxon>Lentibulariaceae</taxon>
        <taxon>Genlisea</taxon>
    </lineage>
</organism>